<dbReference type="OrthoDB" id="9805492at2"/>
<dbReference type="SUPFAM" id="SSF53335">
    <property type="entry name" value="S-adenosyl-L-methionine-dependent methyltransferases"/>
    <property type="match status" value="1"/>
</dbReference>
<dbReference type="RefSeq" id="WP_133794660.1">
    <property type="nucleotide sequence ID" value="NZ_SOCA01000002.1"/>
</dbReference>
<dbReference type="InterPro" id="IPR019614">
    <property type="entry name" value="SAM-dep_methyl-trfase"/>
</dbReference>
<evidence type="ECO:0000313" key="5">
    <source>
        <dbReference type="EMBL" id="TDU73270.1"/>
    </source>
</evidence>
<evidence type="ECO:0000256" key="2">
    <source>
        <dbReference type="ARBA" id="ARBA00022679"/>
    </source>
</evidence>
<evidence type="ECO:0000256" key="1">
    <source>
        <dbReference type="ARBA" id="ARBA00022603"/>
    </source>
</evidence>
<evidence type="ECO:0000313" key="6">
    <source>
        <dbReference type="Proteomes" id="UP000295662"/>
    </source>
</evidence>
<dbReference type="GO" id="GO:0032259">
    <property type="term" value="P:methylation"/>
    <property type="evidence" value="ECO:0007669"/>
    <property type="project" value="UniProtKB-KW"/>
</dbReference>
<dbReference type="Pfam" id="PF10672">
    <property type="entry name" value="Methyltrans_SAM"/>
    <property type="match status" value="1"/>
</dbReference>
<dbReference type="Proteomes" id="UP000295662">
    <property type="component" value="Unassembled WGS sequence"/>
</dbReference>
<comment type="caution">
    <text evidence="5">The sequence shown here is derived from an EMBL/GenBank/DDBJ whole genome shotgun (WGS) entry which is preliminary data.</text>
</comment>
<feature type="domain" description="S-adenosylmethionine-dependent methyltransferase" evidence="4">
    <location>
        <begin position="68"/>
        <end position="287"/>
    </location>
</feature>
<sequence length="322" mass="35993">MILRQCPLVHPSLSRRPPVQPITWIAPAQRVAFETAGTTAHRLASGSGGWVERLGDDAMISHKNDAALEEMAKGLENWAVEAGWTPARVFTRFLPLKNDERISPALRSGDTSLPLTTVVTEAGIRYGLDFAAGYSHGLFLDQRANRAQLRVWKPKRVLNTFAYTCSFTVVAALQGAETVSVDLSKKSLDRGRQNLALNNLPETKHKFIVEDALDLMPKLERKGERFDVIILDPPTFSRNSNGRLWQVEQHFEDLLNAALEIAMPKCAILLSTNCTKLDPVALERRSRMCAKIKRRAVDYLRIPSLIDFPPGHGASTLWMMVR</sequence>
<proteinExistence type="predicted"/>
<dbReference type="PANTHER" id="PTHR43042">
    <property type="entry name" value="SAM-DEPENDENT METHYLTRANSFERASE"/>
    <property type="match status" value="1"/>
</dbReference>
<keyword evidence="2" id="KW-0808">Transferase</keyword>
<evidence type="ECO:0000256" key="3">
    <source>
        <dbReference type="ARBA" id="ARBA00022691"/>
    </source>
</evidence>
<reference evidence="5 6" key="1">
    <citation type="submission" date="2019-03" db="EMBL/GenBank/DDBJ databases">
        <title>Genomic Encyclopedia of Archaeal and Bacterial Type Strains, Phase II (KMG-II): from individual species to whole genera.</title>
        <authorList>
            <person name="Goeker M."/>
        </authorList>
    </citation>
    <scope>NUCLEOTIDE SEQUENCE [LARGE SCALE GENOMIC DNA]</scope>
    <source>
        <strain evidence="5 6">ATCC 25309</strain>
    </source>
</reference>
<dbReference type="EMBL" id="SOCA01000002">
    <property type="protein sequence ID" value="TDU73270.1"/>
    <property type="molecule type" value="Genomic_DNA"/>
</dbReference>
<name>A0A4R7S4C7_9BACT</name>
<dbReference type="GO" id="GO:0008168">
    <property type="term" value="F:methyltransferase activity"/>
    <property type="evidence" value="ECO:0007669"/>
    <property type="project" value="UniProtKB-KW"/>
</dbReference>
<organism evidence="5 6">
    <name type="scientific">Prosthecobacter fusiformis</name>
    <dbReference type="NCBI Taxonomy" id="48464"/>
    <lineage>
        <taxon>Bacteria</taxon>
        <taxon>Pseudomonadati</taxon>
        <taxon>Verrucomicrobiota</taxon>
        <taxon>Verrucomicrobiia</taxon>
        <taxon>Verrucomicrobiales</taxon>
        <taxon>Verrucomicrobiaceae</taxon>
        <taxon>Prosthecobacter</taxon>
    </lineage>
</organism>
<dbReference type="InterPro" id="IPR029063">
    <property type="entry name" value="SAM-dependent_MTases_sf"/>
</dbReference>
<keyword evidence="1 5" id="KW-0489">Methyltransferase</keyword>
<dbReference type="CDD" id="cd02440">
    <property type="entry name" value="AdoMet_MTases"/>
    <property type="match status" value="1"/>
</dbReference>
<accession>A0A4R7S4C7</accession>
<keyword evidence="3" id="KW-0949">S-adenosyl-L-methionine</keyword>
<dbReference type="Gene3D" id="3.40.50.150">
    <property type="entry name" value="Vaccinia Virus protein VP39"/>
    <property type="match status" value="1"/>
</dbReference>
<protein>
    <submittedName>
        <fullName evidence="5">23S rRNA G2069 N7-methylase RlmK/C1962 C5-methylase RlmI</fullName>
    </submittedName>
</protein>
<gene>
    <name evidence="5" type="ORF">EI77_01739</name>
</gene>
<dbReference type="AlphaFoldDB" id="A0A4R7S4C7"/>
<keyword evidence="6" id="KW-1185">Reference proteome</keyword>
<evidence type="ECO:0000259" key="4">
    <source>
        <dbReference type="Pfam" id="PF10672"/>
    </source>
</evidence>
<dbReference type="PANTHER" id="PTHR43042:SF3">
    <property type="entry name" value="RIBOSOMAL RNA LARGE SUBUNIT METHYLTRANSFERASE YWBD-RELATED"/>
    <property type="match status" value="1"/>
</dbReference>